<dbReference type="AlphaFoldDB" id="A0A8H3TQR0"/>
<sequence>MSRRTHTRWPPHGPATTASRASQIKRSLLANSLVWKDVDRCAELGDGVDVGSTGCINALSWSDDGQTLLAAGDDTRICMWKPDNDTAATPENPYPFKLDDTISTGHTQNIFSSKFLPGASHMTIASCAGDAQILVYDVERLDRLVTSGFRSRLGELNGREGAGVRKLLCHRDRVKRISTEDNPHMFLTVSEDGTVRQHDLRTTHDCRSGCPSPLMTTLSSIQLYSLSVSKINPYLFTVAGTSPYAYLQDRRMVRPMREEWSTRGFSGEADQGGKVHCVRRFGLDPNAQEEEDQAGEVEGMTDEERTRRRDAARRRRHMVRHITAVDMSDQNAEDLIVSFSGHSIGLFSIHDDPTESSIRSLRPRNPPLSSSSEVGLKRRRGSPGAGRLQTLQRDEPAEVERDGREADELGLPREADQEASQVSAASGPPRRYGFGLSARSLMVSDDERGGSGEPNGQIQIDEQGEEEDEQEEEEEDEEDEDEQEEEEDEDEDGHEEEDEDMSADEEELEAILADEEEGLYPSEETATSPFASAPVVYPRRLYKGARNVETVKDVTFLGAEKNYIGSGSDDGNFFVWSKEGKLEGIWEGDGSVVNVIEQHPSLPLCAVSGIDSTVKLFAPLHAPPTVSFKRIHDAENIIRANTQSDRLRGIGGRMALLSSYARFLANGGEGLVEFEGGGEGMRDCALQ</sequence>
<reference evidence="5" key="1">
    <citation type="submission" date="2020-07" db="EMBL/GenBank/DDBJ databases">
        <title>Draft Genome Sequence of a Deep-Sea Yeast, Naganishia (Cryptococcus) liquefaciens strain N6.</title>
        <authorList>
            <person name="Han Y.W."/>
            <person name="Kajitani R."/>
            <person name="Morimoto H."/>
            <person name="Parhat M."/>
            <person name="Tsubouchi H."/>
            <person name="Bakenova O."/>
            <person name="Ogata M."/>
            <person name="Argunhan B."/>
            <person name="Aoki R."/>
            <person name="Kajiwara S."/>
            <person name="Itoh T."/>
            <person name="Iwasaki H."/>
        </authorList>
    </citation>
    <scope>NUCLEOTIDE SEQUENCE</scope>
    <source>
        <strain evidence="5">N6</strain>
    </source>
</reference>
<feature type="region of interest" description="Disordered" evidence="4">
    <location>
        <begin position="284"/>
        <end position="314"/>
    </location>
</feature>
<feature type="repeat" description="WD" evidence="3">
    <location>
        <begin position="49"/>
        <end position="90"/>
    </location>
</feature>
<dbReference type="PANTHER" id="PTHR15574">
    <property type="entry name" value="WD REPEAT DOMAIN-CONTAINING FAMILY"/>
    <property type="match status" value="1"/>
</dbReference>
<dbReference type="EMBL" id="BLZA01000009">
    <property type="protein sequence ID" value="GHJ84870.1"/>
    <property type="molecule type" value="Genomic_DNA"/>
</dbReference>
<feature type="compositionally biased region" description="Acidic residues" evidence="4">
    <location>
        <begin position="287"/>
        <end position="301"/>
    </location>
</feature>
<evidence type="ECO:0000256" key="4">
    <source>
        <dbReference type="SAM" id="MobiDB-lite"/>
    </source>
</evidence>
<protein>
    <recommendedName>
        <fullName evidence="7">WD40 repeat-like protein</fullName>
    </recommendedName>
</protein>
<dbReference type="Proteomes" id="UP000620104">
    <property type="component" value="Unassembled WGS sequence"/>
</dbReference>
<evidence type="ECO:0000256" key="2">
    <source>
        <dbReference type="ARBA" id="ARBA00022737"/>
    </source>
</evidence>
<evidence type="ECO:0000313" key="6">
    <source>
        <dbReference type="Proteomes" id="UP000620104"/>
    </source>
</evidence>
<dbReference type="GO" id="GO:0045717">
    <property type="term" value="P:negative regulation of fatty acid biosynthetic process"/>
    <property type="evidence" value="ECO:0007669"/>
    <property type="project" value="TreeGrafter"/>
</dbReference>
<feature type="region of interest" description="Disordered" evidence="4">
    <location>
        <begin position="353"/>
        <end position="506"/>
    </location>
</feature>
<proteinExistence type="predicted"/>
<dbReference type="GO" id="GO:0080008">
    <property type="term" value="C:Cul4-RING E3 ubiquitin ligase complex"/>
    <property type="evidence" value="ECO:0007669"/>
    <property type="project" value="TreeGrafter"/>
</dbReference>
<evidence type="ECO:0000313" key="5">
    <source>
        <dbReference type="EMBL" id="GHJ84870.1"/>
    </source>
</evidence>
<dbReference type="InterPro" id="IPR045151">
    <property type="entry name" value="DCAF8"/>
</dbReference>
<dbReference type="PROSITE" id="PS50082">
    <property type="entry name" value="WD_REPEATS_2"/>
    <property type="match status" value="1"/>
</dbReference>
<dbReference type="SMART" id="SM00320">
    <property type="entry name" value="WD40"/>
    <property type="match status" value="5"/>
</dbReference>
<evidence type="ECO:0000256" key="3">
    <source>
        <dbReference type="PROSITE-ProRule" id="PRU00221"/>
    </source>
</evidence>
<feature type="compositionally biased region" description="Basic and acidic residues" evidence="4">
    <location>
        <begin position="392"/>
        <end position="416"/>
    </location>
</feature>
<dbReference type="SUPFAM" id="SSF50978">
    <property type="entry name" value="WD40 repeat-like"/>
    <property type="match status" value="1"/>
</dbReference>
<feature type="compositionally biased region" description="Acidic residues" evidence="4">
    <location>
        <begin position="462"/>
        <end position="506"/>
    </location>
</feature>
<dbReference type="Pfam" id="PF00400">
    <property type="entry name" value="WD40"/>
    <property type="match status" value="1"/>
</dbReference>
<comment type="caution">
    <text evidence="5">The sequence shown here is derived from an EMBL/GenBank/DDBJ whole genome shotgun (WGS) entry which is preliminary data.</text>
</comment>
<keyword evidence="1 3" id="KW-0853">WD repeat</keyword>
<accession>A0A8H3TQR0</accession>
<keyword evidence="6" id="KW-1185">Reference proteome</keyword>
<dbReference type="PANTHER" id="PTHR15574:SF40">
    <property type="entry name" value="WD AND TETRATRICOPEPTIDE REPEATS PROTEIN 1"/>
    <property type="match status" value="1"/>
</dbReference>
<name>A0A8H3TQR0_9TREE</name>
<organism evidence="5 6">
    <name type="scientific">Naganishia liquefaciens</name>
    <dbReference type="NCBI Taxonomy" id="104408"/>
    <lineage>
        <taxon>Eukaryota</taxon>
        <taxon>Fungi</taxon>
        <taxon>Dikarya</taxon>
        <taxon>Basidiomycota</taxon>
        <taxon>Agaricomycotina</taxon>
        <taxon>Tremellomycetes</taxon>
        <taxon>Filobasidiales</taxon>
        <taxon>Filobasidiaceae</taxon>
        <taxon>Naganishia</taxon>
    </lineage>
</organism>
<evidence type="ECO:0000256" key="1">
    <source>
        <dbReference type="ARBA" id="ARBA00022574"/>
    </source>
</evidence>
<dbReference type="GO" id="GO:0005737">
    <property type="term" value="C:cytoplasm"/>
    <property type="evidence" value="ECO:0007669"/>
    <property type="project" value="TreeGrafter"/>
</dbReference>
<keyword evidence="2" id="KW-0677">Repeat</keyword>
<gene>
    <name evidence="5" type="ORF">NliqN6_1272</name>
</gene>
<dbReference type="InterPro" id="IPR001680">
    <property type="entry name" value="WD40_rpt"/>
</dbReference>
<dbReference type="InterPro" id="IPR015943">
    <property type="entry name" value="WD40/YVTN_repeat-like_dom_sf"/>
</dbReference>
<dbReference type="Gene3D" id="2.130.10.10">
    <property type="entry name" value="YVTN repeat-like/Quinoprotein amine dehydrogenase"/>
    <property type="match status" value="2"/>
</dbReference>
<feature type="region of interest" description="Disordered" evidence="4">
    <location>
        <begin position="1"/>
        <end position="21"/>
    </location>
</feature>
<dbReference type="OrthoDB" id="2414538at2759"/>
<dbReference type="InterPro" id="IPR036322">
    <property type="entry name" value="WD40_repeat_dom_sf"/>
</dbReference>
<evidence type="ECO:0008006" key="7">
    <source>
        <dbReference type="Google" id="ProtNLM"/>
    </source>
</evidence>